<organism evidence="7 8">
    <name type="scientific">Anopheles epiroticus</name>
    <dbReference type="NCBI Taxonomy" id="199890"/>
    <lineage>
        <taxon>Eukaryota</taxon>
        <taxon>Metazoa</taxon>
        <taxon>Ecdysozoa</taxon>
        <taxon>Arthropoda</taxon>
        <taxon>Hexapoda</taxon>
        <taxon>Insecta</taxon>
        <taxon>Pterygota</taxon>
        <taxon>Neoptera</taxon>
        <taxon>Endopterygota</taxon>
        <taxon>Diptera</taxon>
        <taxon>Nematocera</taxon>
        <taxon>Culicoidea</taxon>
        <taxon>Culicidae</taxon>
        <taxon>Anophelinae</taxon>
        <taxon>Anopheles</taxon>
    </lineage>
</organism>
<sequence>MQRIQNPAKVALRQRIKQKLQALTPAERLRQSGIIIDKVMALPFYEQCQRISVYLSTDTEVNTRPLLERMFQQRKQARASQFLQNFFPSNCPIPSHCGLDLIILPGVAFSRAGGRLGHGGGYYDRFLQQYFGKHPNGPQHTTHLVGVGFGEQIVASDELPSDVHDVSIDCIVTVDEIMQQT</sequence>
<evidence type="ECO:0000256" key="2">
    <source>
        <dbReference type="ARBA" id="ARBA00022741"/>
    </source>
</evidence>
<dbReference type="PANTHER" id="PTHR23407">
    <property type="entry name" value="ATPASE INHIBITOR/5-FORMYLTETRAHYDROFOLATE CYCLO-LIGASE"/>
    <property type="match status" value="1"/>
</dbReference>
<evidence type="ECO:0000256" key="1">
    <source>
        <dbReference type="ARBA" id="ARBA00010638"/>
    </source>
</evidence>
<dbReference type="GO" id="GO:0030272">
    <property type="term" value="F:5-formyltetrahydrofolate cyclo-ligase activity"/>
    <property type="evidence" value="ECO:0007669"/>
    <property type="project" value="UniProtKB-EC"/>
</dbReference>
<dbReference type="PIRSF" id="PIRSF006806">
    <property type="entry name" value="FTHF_cligase"/>
    <property type="match status" value="1"/>
</dbReference>
<keyword evidence="2 6" id="KW-0547">Nucleotide-binding</keyword>
<dbReference type="STRING" id="199890.A0A182PIT4"/>
<dbReference type="SUPFAM" id="SSF100950">
    <property type="entry name" value="NagB/RpiA/CoA transferase-like"/>
    <property type="match status" value="1"/>
</dbReference>
<dbReference type="EnsemblMetazoa" id="AEPI006847-RA">
    <property type="protein sequence ID" value="AEPI006847-PA"/>
    <property type="gene ID" value="AEPI006847"/>
</dbReference>
<dbReference type="GO" id="GO:0035999">
    <property type="term" value="P:tetrahydrofolate interconversion"/>
    <property type="evidence" value="ECO:0007669"/>
    <property type="project" value="TreeGrafter"/>
</dbReference>
<dbReference type="VEuPathDB" id="VectorBase:AEPI006847"/>
<feature type="binding site" evidence="6">
    <location>
        <begin position="9"/>
        <end position="13"/>
    </location>
    <ligand>
        <name>ATP</name>
        <dbReference type="ChEBI" id="CHEBI:30616"/>
    </ligand>
</feature>
<feature type="binding site" evidence="6">
    <location>
        <begin position="115"/>
        <end position="123"/>
    </location>
    <ligand>
        <name>ATP</name>
        <dbReference type="ChEBI" id="CHEBI:30616"/>
    </ligand>
</feature>
<name>A0A182PIT4_9DIPT</name>
<evidence type="ECO:0000256" key="5">
    <source>
        <dbReference type="ARBA" id="ARBA00038966"/>
    </source>
</evidence>
<keyword evidence="3 6" id="KW-0067">ATP-binding</keyword>
<dbReference type="InterPro" id="IPR024185">
    <property type="entry name" value="FTHF_cligase-like_sf"/>
</dbReference>
<dbReference type="GO" id="GO:0005739">
    <property type="term" value="C:mitochondrion"/>
    <property type="evidence" value="ECO:0007669"/>
    <property type="project" value="TreeGrafter"/>
</dbReference>
<evidence type="ECO:0000313" key="7">
    <source>
        <dbReference type="EnsemblMetazoa" id="AEPI006847-PA"/>
    </source>
</evidence>
<dbReference type="Gene3D" id="3.40.50.10420">
    <property type="entry name" value="NagB/RpiA/CoA transferase-like"/>
    <property type="match status" value="2"/>
</dbReference>
<feature type="binding site" evidence="6">
    <location>
        <position position="55"/>
    </location>
    <ligand>
        <name>substrate</name>
    </ligand>
</feature>
<comment type="catalytic activity">
    <reaction evidence="4">
        <text>(6S)-5-formyl-5,6,7,8-tetrahydrofolate + ATP = (6R)-5,10-methenyltetrahydrofolate + ADP + phosphate</text>
        <dbReference type="Rhea" id="RHEA:10488"/>
        <dbReference type="ChEBI" id="CHEBI:30616"/>
        <dbReference type="ChEBI" id="CHEBI:43474"/>
        <dbReference type="ChEBI" id="CHEBI:57455"/>
        <dbReference type="ChEBI" id="CHEBI:57457"/>
        <dbReference type="ChEBI" id="CHEBI:456216"/>
        <dbReference type="EC" id="6.3.3.2"/>
    </reaction>
</comment>
<dbReference type="GO" id="GO:0009396">
    <property type="term" value="P:folic acid-containing compound biosynthetic process"/>
    <property type="evidence" value="ECO:0007669"/>
    <property type="project" value="TreeGrafter"/>
</dbReference>
<dbReference type="InterPro" id="IPR037171">
    <property type="entry name" value="NagB/RpiA_transferase-like"/>
</dbReference>
<reference evidence="8" key="1">
    <citation type="submission" date="2013-03" db="EMBL/GenBank/DDBJ databases">
        <title>The Genome Sequence of Anopheles epiroticus epiroticus2.</title>
        <authorList>
            <consortium name="The Broad Institute Genomics Platform"/>
            <person name="Neafsey D.E."/>
            <person name="Howell P."/>
            <person name="Walker B."/>
            <person name="Young S.K."/>
            <person name="Zeng Q."/>
            <person name="Gargeya S."/>
            <person name="Fitzgerald M."/>
            <person name="Haas B."/>
            <person name="Abouelleil A."/>
            <person name="Allen A.W."/>
            <person name="Alvarado L."/>
            <person name="Arachchi H.M."/>
            <person name="Berlin A.M."/>
            <person name="Chapman S.B."/>
            <person name="Gainer-Dewar J."/>
            <person name="Goldberg J."/>
            <person name="Griggs A."/>
            <person name="Gujja S."/>
            <person name="Hansen M."/>
            <person name="Howarth C."/>
            <person name="Imamovic A."/>
            <person name="Ireland A."/>
            <person name="Larimer J."/>
            <person name="McCowan C."/>
            <person name="Murphy C."/>
            <person name="Pearson M."/>
            <person name="Poon T.W."/>
            <person name="Priest M."/>
            <person name="Roberts A."/>
            <person name="Saif S."/>
            <person name="Shea T."/>
            <person name="Sisk P."/>
            <person name="Sykes S."/>
            <person name="Wortman J."/>
            <person name="Nusbaum C."/>
            <person name="Birren B."/>
        </authorList>
    </citation>
    <scope>NUCLEOTIDE SEQUENCE [LARGE SCALE GENOMIC DNA]</scope>
    <source>
        <strain evidence="8">Epiroticus2</strain>
    </source>
</reference>
<keyword evidence="8" id="KW-1185">Reference proteome</keyword>
<reference evidence="7" key="2">
    <citation type="submission" date="2020-05" db="UniProtKB">
        <authorList>
            <consortium name="EnsemblMetazoa"/>
        </authorList>
    </citation>
    <scope>IDENTIFICATION</scope>
    <source>
        <strain evidence="7">Epiroticus2</strain>
    </source>
</reference>
<protein>
    <recommendedName>
        <fullName evidence="5">5-formyltetrahydrofolate cyclo-ligase</fullName>
        <ecNumber evidence="5">6.3.3.2</ecNumber>
    </recommendedName>
</protein>
<dbReference type="InterPro" id="IPR002698">
    <property type="entry name" value="FTHF_cligase"/>
</dbReference>
<accession>A0A182PIT4</accession>
<dbReference type="EC" id="6.3.3.2" evidence="5"/>
<dbReference type="Pfam" id="PF01812">
    <property type="entry name" value="5-FTHF_cyc-lig"/>
    <property type="match status" value="2"/>
</dbReference>
<comment type="similarity">
    <text evidence="1">Belongs to the 5-formyltetrahydrofolate cyclo-ligase family.</text>
</comment>
<evidence type="ECO:0000256" key="4">
    <source>
        <dbReference type="ARBA" id="ARBA00036539"/>
    </source>
</evidence>
<dbReference type="Proteomes" id="UP000075885">
    <property type="component" value="Unassembled WGS sequence"/>
</dbReference>
<evidence type="ECO:0000256" key="3">
    <source>
        <dbReference type="ARBA" id="ARBA00022840"/>
    </source>
</evidence>
<evidence type="ECO:0000256" key="6">
    <source>
        <dbReference type="PIRSR" id="PIRSR006806-1"/>
    </source>
</evidence>
<dbReference type="PANTHER" id="PTHR23407:SF1">
    <property type="entry name" value="5-FORMYLTETRAHYDROFOLATE CYCLO-LIGASE"/>
    <property type="match status" value="1"/>
</dbReference>
<proteinExistence type="inferred from homology"/>
<feature type="binding site" evidence="6">
    <location>
        <position position="60"/>
    </location>
    <ligand>
        <name>substrate</name>
    </ligand>
</feature>
<dbReference type="AlphaFoldDB" id="A0A182PIT4"/>
<evidence type="ECO:0000313" key="8">
    <source>
        <dbReference type="Proteomes" id="UP000075885"/>
    </source>
</evidence>
<dbReference type="GO" id="GO:0005524">
    <property type="term" value="F:ATP binding"/>
    <property type="evidence" value="ECO:0007669"/>
    <property type="project" value="UniProtKB-KW"/>
</dbReference>